<dbReference type="eggNOG" id="ENOG5030H3T">
    <property type="taxonomic scope" value="Bacteria"/>
</dbReference>
<dbReference type="RefSeq" id="WP_035937992.1">
    <property type="nucleotide sequence ID" value="NZ_AVPL01000031.1"/>
</dbReference>
<dbReference type="AlphaFoldDB" id="A0A0A0JVS8"/>
<proteinExistence type="predicted"/>
<organism evidence="1 2">
    <name type="scientific">Knoellia aerolata DSM 18566</name>
    <dbReference type="NCBI Taxonomy" id="1385519"/>
    <lineage>
        <taxon>Bacteria</taxon>
        <taxon>Bacillati</taxon>
        <taxon>Actinomycetota</taxon>
        <taxon>Actinomycetes</taxon>
        <taxon>Micrococcales</taxon>
        <taxon>Intrasporangiaceae</taxon>
        <taxon>Knoellia</taxon>
    </lineage>
</organism>
<dbReference type="EMBL" id="AVPL01000031">
    <property type="protein sequence ID" value="KGN40794.1"/>
    <property type="molecule type" value="Genomic_DNA"/>
</dbReference>
<name>A0A0A0JVS8_9MICO</name>
<evidence type="ECO:0000313" key="1">
    <source>
        <dbReference type="EMBL" id="KGN40794.1"/>
    </source>
</evidence>
<reference evidence="1 2" key="1">
    <citation type="submission" date="2013-08" db="EMBL/GenBank/DDBJ databases">
        <title>The genome sequence of Knoellia aerolata.</title>
        <authorList>
            <person name="Zhu W."/>
            <person name="Wang G."/>
        </authorList>
    </citation>
    <scope>NUCLEOTIDE SEQUENCE [LARGE SCALE GENOMIC DNA]</scope>
    <source>
        <strain evidence="1 2">DSM 18566</strain>
    </source>
</reference>
<accession>A0A0A0JVS8</accession>
<comment type="caution">
    <text evidence="1">The sequence shown here is derived from an EMBL/GenBank/DDBJ whole genome shotgun (WGS) entry which is preliminary data.</text>
</comment>
<evidence type="ECO:0000313" key="2">
    <source>
        <dbReference type="Proteomes" id="UP000030013"/>
    </source>
</evidence>
<dbReference type="InterPro" id="IPR014942">
    <property type="entry name" value="AbiEii"/>
</dbReference>
<protein>
    <recommendedName>
        <fullName evidence="3">Nucleotidyl transferase AbiEii/AbiGii toxin family protein</fullName>
    </recommendedName>
</protein>
<dbReference type="Proteomes" id="UP000030013">
    <property type="component" value="Unassembled WGS sequence"/>
</dbReference>
<gene>
    <name evidence="1" type="ORF">N801_12270</name>
</gene>
<dbReference type="Pfam" id="PF08843">
    <property type="entry name" value="AbiEii"/>
    <property type="match status" value="1"/>
</dbReference>
<sequence>MSAQEGSTAGVEPPKGARQLRAALDAAARRREATVKRLQALVGNVIVAQMLPDAAVKGGTGLKLRFGDRLTRETPDLDAAFRGDREAFLSELETRLRAGWGDFAGTAIVGKQRAPEQLLDRVTLAYVMLPVLVKLTYREKSFMSIDLEIGYDELEATTTDPVEHEMSSDVLDLFAELGLPEPAPVRVLPLHHQMSQKLHACSEPGSPRAHDLVDLQLMAPSCDPALVRQTAERLFAFRASHSWPPTVVAGEGWASRYADAADGLDVLDMKAAVDWVNEYIRSL</sequence>
<keyword evidence="2" id="KW-1185">Reference proteome</keyword>
<evidence type="ECO:0008006" key="3">
    <source>
        <dbReference type="Google" id="ProtNLM"/>
    </source>
</evidence>
<dbReference type="OrthoDB" id="3199565at2"/>